<feature type="domain" description="Carbohydrate kinase PfkB" evidence="7">
    <location>
        <begin position="8"/>
        <end position="289"/>
    </location>
</feature>
<dbReference type="GO" id="GO:0005988">
    <property type="term" value="P:lactose metabolic process"/>
    <property type="evidence" value="ECO:0007669"/>
    <property type="project" value="UniProtKB-KW"/>
</dbReference>
<dbReference type="KEGG" id="cheb:HH215_34790"/>
<dbReference type="GO" id="GO:0005524">
    <property type="term" value="F:ATP binding"/>
    <property type="evidence" value="ECO:0007669"/>
    <property type="project" value="UniProtKB-KW"/>
</dbReference>
<protein>
    <recommendedName>
        <fullName evidence="6">Tagatose-6-phosphate kinase</fullName>
        <ecNumber evidence="6">2.7.1.144</ecNumber>
    </recommendedName>
</protein>
<dbReference type="Gene3D" id="3.40.1190.20">
    <property type="match status" value="1"/>
</dbReference>
<evidence type="ECO:0000256" key="3">
    <source>
        <dbReference type="ARBA" id="ARBA00022741"/>
    </source>
</evidence>
<dbReference type="InterPro" id="IPR002173">
    <property type="entry name" value="Carboh/pur_kinase_PfkB_CS"/>
</dbReference>
<dbReference type="Proteomes" id="UP000502248">
    <property type="component" value="Chromosome"/>
</dbReference>
<comment type="catalytic activity">
    <reaction evidence="6">
        <text>D-tagatofuranose 6-phosphate + ATP = D-tagatofuranose 1,6-bisphosphate + ADP + H(+)</text>
        <dbReference type="Rhea" id="RHEA:12420"/>
        <dbReference type="ChEBI" id="CHEBI:15378"/>
        <dbReference type="ChEBI" id="CHEBI:30616"/>
        <dbReference type="ChEBI" id="CHEBI:58694"/>
        <dbReference type="ChEBI" id="CHEBI:58695"/>
        <dbReference type="ChEBI" id="CHEBI:456216"/>
        <dbReference type="EC" id="2.7.1.144"/>
    </reaction>
</comment>
<dbReference type="CDD" id="cd01164">
    <property type="entry name" value="FruK_PfkB_like"/>
    <property type="match status" value="1"/>
</dbReference>
<dbReference type="GO" id="GO:0016052">
    <property type="term" value="P:carbohydrate catabolic process"/>
    <property type="evidence" value="ECO:0007669"/>
    <property type="project" value="UniProtKB-ARBA"/>
</dbReference>
<reference evidence="8 9" key="1">
    <citation type="submission" date="2020-04" db="EMBL/GenBank/DDBJ databases">
        <title>Genome sequencing of novel species.</title>
        <authorList>
            <person name="Heo J."/>
            <person name="Kim S.-J."/>
            <person name="Kim J.-S."/>
            <person name="Hong S.-B."/>
            <person name="Kwon S.-W."/>
        </authorList>
    </citation>
    <scope>NUCLEOTIDE SEQUENCE [LARGE SCALE GENOMIC DNA]</scope>
    <source>
        <strain evidence="8 9">MFER-1</strain>
    </source>
</reference>
<dbReference type="InterPro" id="IPR029056">
    <property type="entry name" value="Ribokinase-like"/>
</dbReference>
<evidence type="ECO:0000259" key="7">
    <source>
        <dbReference type="Pfam" id="PF00294"/>
    </source>
</evidence>
<evidence type="ECO:0000256" key="1">
    <source>
        <dbReference type="ARBA" id="ARBA00005380"/>
    </source>
</evidence>
<evidence type="ECO:0000256" key="6">
    <source>
        <dbReference type="PIRNR" id="PIRNR000535"/>
    </source>
</evidence>
<dbReference type="SUPFAM" id="SSF53613">
    <property type="entry name" value="Ribokinase-like"/>
    <property type="match status" value="1"/>
</dbReference>
<keyword evidence="9" id="KW-1185">Reference proteome</keyword>
<evidence type="ECO:0000313" key="8">
    <source>
        <dbReference type="EMBL" id="QJD88480.1"/>
    </source>
</evidence>
<dbReference type="EC" id="2.7.1.144" evidence="6"/>
<dbReference type="UniPathway" id="UPA00704">
    <property type="reaction ID" value="UER00715"/>
</dbReference>
<dbReference type="PANTHER" id="PTHR46566">
    <property type="entry name" value="1-PHOSPHOFRUCTOKINASE-RELATED"/>
    <property type="match status" value="1"/>
</dbReference>
<accession>A0A7Z2VST2</accession>
<dbReference type="GO" id="GO:0008443">
    <property type="term" value="F:phosphofructokinase activity"/>
    <property type="evidence" value="ECO:0007669"/>
    <property type="project" value="UniProtKB-ARBA"/>
</dbReference>
<keyword evidence="5 6" id="KW-0067">ATP-binding</keyword>
<dbReference type="PANTHER" id="PTHR46566:SF5">
    <property type="entry name" value="1-PHOSPHOFRUCTOKINASE"/>
    <property type="match status" value="1"/>
</dbReference>
<keyword evidence="3 6" id="KW-0547">Nucleotide-binding</keyword>
<dbReference type="EMBL" id="CP051680">
    <property type="protein sequence ID" value="QJD88480.1"/>
    <property type="molecule type" value="Genomic_DNA"/>
</dbReference>
<proteinExistence type="inferred from homology"/>
<dbReference type="InterPro" id="IPR017583">
    <property type="entry name" value="Tagatose/fructose_Pkinase"/>
</dbReference>
<dbReference type="GO" id="GO:0005829">
    <property type="term" value="C:cytosol"/>
    <property type="evidence" value="ECO:0007669"/>
    <property type="project" value="TreeGrafter"/>
</dbReference>
<keyword evidence="6" id="KW-0423">Lactose metabolism</keyword>
<dbReference type="AlphaFoldDB" id="A0A7Z2VST2"/>
<evidence type="ECO:0000256" key="2">
    <source>
        <dbReference type="ARBA" id="ARBA00022679"/>
    </source>
</evidence>
<organism evidence="8 9">
    <name type="scientific">Cohnella herbarum</name>
    <dbReference type="NCBI Taxonomy" id="2728023"/>
    <lineage>
        <taxon>Bacteria</taxon>
        <taxon>Bacillati</taxon>
        <taxon>Bacillota</taxon>
        <taxon>Bacilli</taxon>
        <taxon>Bacillales</taxon>
        <taxon>Paenibacillaceae</taxon>
        <taxon>Cohnella</taxon>
    </lineage>
</organism>
<evidence type="ECO:0000313" key="9">
    <source>
        <dbReference type="Proteomes" id="UP000502248"/>
    </source>
</evidence>
<dbReference type="Pfam" id="PF00294">
    <property type="entry name" value="PfkB"/>
    <property type="match status" value="1"/>
</dbReference>
<dbReference type="InterPro" id="IPR011611">
    <property type="entry name" value="PfkB_dom"/>
</dbReference>
<dbReference type="GO" id="GO:0044281">
    <property type="term" value="P:small molecule metabolic process"/>
    <property type="evidence" value="ECO:0007669"/>
    <property type="project" value="UniProtKB-ARBA"/>
</dbReference>
<comment type="similarity">
    <text evidence="1">Belongs to the carbohydrate kinase pfkB family.</text>
</comment>
<dbReference type="GO" id="GO:2001059">
    <property type="term" value="P:D-tagatose 6-phosphate catabolic process"/>
    <property type="evidence" value="ECO:0007669"/>
    <property type="project" value="UniProtKB-UniPathway"/>
</dbReference>
<dbReference type="PIRSF" id="PIRSF000535">
    <property type="entry name" value="1PFK/6PFK/LacC"/>
    <property type="match status" value="1"/>
</dbReference>
<dbReference type="GO" id="GO:0009024">
    <property type="term" value="F:tagatose-6-phosphate kinase activity"/>
    <property type="evidence" value="ECO:0007669"/>
    <property type="project" value="UniProtKB-EC"/>
</dbReference>
<evidence type="ECO:0000256" key="5">
    <source>
        <dbReference type="ARBA" id="ARBA00022840"/>
    </source>
</evidence>
<comment type="similarity">
    <text evidence="6">Belongs to the carbohydrate kinase PfkB family. LacC subfamily.</text>
</comment>
<keyword evidence="4 8" id="KW-0418">Kinase</keyword>
<dbReference type="PROSITE" id="PS00584">
    <property type="entry name" value="PFKB_KINASES_2"/>
    <property type="match status" value="1"/>
</dbReference>
<dbReference type="FunFam" id="3.40.1190.20:FF:000001">
    <property type="entry name" value="Phosphofructokinase"/>
    <property type="match status" value="1"/>
</dbReference>
<sequence>MITTVTLNAAIDKTYYVPALAKGKVTRVAEVVATAGGKGINVARVLKQLGHADVTATGFASGYNGQYIQDRVKAAGIREEFVEASGESRICLNVIDRGDGSSTELLEPGPEVGAEHLETFRRKLKRLSAESALVIFSGSIPSGLPVGLYAELIGISRAEGAEVFLDTSGEALIQGTKAKPSFIKPNEDEIVALLGNEGGDLYEGVLSLQAQGIANVAVTLGADGAVAAVSGQRYRITIPGIAPVNTVGSGDSFVAGFAYGFVRNWPAEECLRYAAAAGSANALSPTTGDVDPDDHRRLLRQITVEPWKS</sequence>
<keyword evidence="2 6" id="KW-0808">Transferase</keyword>
<comment type="pathway">
    <text evidence="6">Carbohydrate metabolism; D-tagatose 6-phosphate degradation; D-glyceraldehyde 3-phosphate and glycerone phosphate from D-tagatose 6-phosphate: step 1/2.</text>
</comment>
<dbReference type="NCBIfam" id="TIGR03168">
    <property type="entry name" value="1-PFK"/>
    <property type="match status" value="1"/>
</dbReference>
<gene>
    <name evidence="8" type="ORF">HH215_34790</name>
</gene>
<evidence type="ECO:0000256" key="4">
    <source>
        <dbReference type="ARBA" id="ARBA00022777"/>
    </source>
</evidence>
<name>A0A7Z2VST2_9BACL</name>